<dbReference type="PROSITE" id="PS51186">
    <property type="entry name" value="GNAT"/>
    <property type="match status" value="1"/>
</dbReference>
<proteinExistence type="predicted"/>
<dbReference type="RefSeq" id="WP_349803743.1">
    <property type="nucleotide sequence ID" value="NZ_JBEGDP010000002.1"/>
</dbReference>
<dbReference type="InterPro" id="IPR016181">
    <property type="entry name" value="Acyl_CoA_acyltransferase"/>
</dbReference>
<evidence type="ECO:0000313" key="3">
    <source>
        <dbReference type="Proteomes" id="UP001482520"/>
    </source>
</evidence>
<dbReference type="Pfam" id="PF00583">
    <property type="entry name" value="Acetyltransf_1"/>
    <property type="match status" value="1"/>
</dbReference>
<dbReference type="EMBL" id="JBEGDP010000002">
    <property type="protein sequence ID" value="MEQ7846216.1"/>
    <property type="molecule type" value="Genomic_DNA"/>
</dbReference>
<feature type="domain" description="N-acetyltransferase" evidence="1">
    <location>
        <begin position="6"/>
        <end position="179"/>
    </location>
</feature>
<dbReference type="Proteomes" id="UP001482520">
    <property type="component" value="Unassembled WGS sequence"/>
</dbReference>
<keyword evidence="3" id="KW-1185">Reference proteome</keyword>
<evidence type="ECO:0000259" key="1">
    <source>
        <dbReference type="PROSITE" id="PS51186"/>
    </source>
</evidence>
<sequence>MSGRLVELSSLGAADVEAVRAIYEGAFPDELLAPFEDLLVDRMLVYLAGEDGVEREDGRGVPVGLALVRDLVDAAPTGRGDTGWTFLRYFAAGRRGQGIGSALWSELTDRLRGEGRTRLVWDVEDPDEPGLAAHRVEEHRRRIVFYERLGGRLRPVRDYLPPHDDGHAPRLLLMDQPLGPGAAGSEQVGQQVGPQVGLRELVETVYALRYGVPADDPVVRRTLAASGLV</sequence>
<accession>A0ABV1NUL8</accession>
<dbReference type="Gene3D" id="3.40.630.30">
    <property type="match status" value="1"/>
</dbReference>
<name>A0ABV1NUL8_9ACTN</name>
<organism evidence="2 3">
    <name type="scientific">Nocardioides kribbensis</name>
    <dbReference type="NCBI Taxonomy" id="305517"/>
    <lineage>
        <taxon>Bacteria</taxon>
        <taxon>Bacillati</taxon>
        <taxon>Actinomycetota</taxon>
        <taxon>Actinomycetes</taxon>
        <taxon>Propionibacteriales</taxon>
        <taxon>Nocardioidaceae</taxon>
        <taxon>Nocardioides</taxon>
    </lineage>
</organism>
<dbReference type="InterPro" id="IPR000182">
    <property type="entry name" value="GNAT_dom"/>
</dbReference>
<comment type="caution">
    <text evidence="2">The sequence shown here is derived from an EMBL/GenBank/DDBJ whole genome shotgun (WGS) entry which is preliminary data.</text>
</comment>
<evidence type="ECO:0000313" key="2">
    <source>
        <dbReference type="EMBL" id="MEQ7846216.1"/>
    </source>
</evidence>
<dbReference type="SUPFAM" id="SSF55729">
    <property type="entry name" value="Acyl-CoA N-acyltransferases (Nat)"/>
    <property type="match status" value="1"/>
</dbReference>
<gene>
    <name evidence="2" type="ORF">V6R90_02925</name>
</gene>
<protein>
    <submittedName>
        <fullName evidence="2">GNAT family N-acetyltransferase</fullName>
    </submittedName>
</protein>
<reference evidence="2 3" key="1">
    <citation type="submission" date="2024-02" db="EMBL/GenBank/DDBJ databases">
        <title>Full genome sequence of Nocardioides kribbensis.</title>
        <authorList>
            <person name="Poletto B.L."/>
            <person name="Silva G."/>
            <person name="Galante D."/>
            <person name="Campos K.R."/>
            <person name="Santos M.B.N."/>
            <person name="Sacchi C.T."/>
        </authorList>
    </citation>
    <scope>NUCLEOTIDE SEQUENCE [LARGE SCALE GENOMIC DNA]</scope>
    <source>
        <strain evidence="2 3">O4R</strain>
    </source>
</reference>